<evidence type="ECO:0000256" key="1">
    <source>
        <dbReference type="SAM" id="SignalP"/>
    </source>
</evidence>
<accession>V6SQT7</accession>
<dbReference type="SUPFAM" id="SSF51182">
    <property type="entry name" value="RmlC-like cupins"/>
    <property type="match status" value="1"/>
</dbReference>
<dbReference type="AlphaFoldDB" id="V6SQT7"/>
<keyword evidence="4" id="KW-1185">Reference proteome</keyword>
<evidence type="ECO:0000259" key="2">
    <source>
        <dbReference type="Pfam" id="PF07883"/>
    </source>
</evidence>
<evidence type="ECO:0000313" key="3">
    <source>
        <dbReference type="EMBL" id="ESU29058.1"/>
    </source>
</evidence>
<dbReference type="EMBL" id="AVGG01000003">
    <property type="protein sequence ID" value="ESU29058.1"/>
    <property type="molecule type" value="Genomic_DNA"/>
</dbReference>
<dbReference type="RefSeq" id="WP_023578745.1">
    <property type="nucleotide sequence ID" value="NZ_AVGG01000003.1"/>
</dbReference>
<dbReference type="Proteomes" id="UP000018004">
    <property type="component" value="Unassembled WGS sequence"/>
</dbReference>
<comment type="caution">
    <text evidence="3">The sequence shown here is derived from an EMBL/GenBank/DDBJ whole genome shotgun (WGS) entry which is preliminary data.</text>
</comment>
<organism evidence="3 4">
    <name type="scientific">Flavobacterium limnosediminis JC2902</name>
    <dbReference type="NCBI Taxonomy" id="1341181"/>
    <lineage>
        <taxon>Bacteria</taxon>
        <taxon>Pseudomonadati</taxon>
        <taxon>Bacteroidota</taxon>
        <taxon>Flavobacteriia</taxon>
        <taxon>Flavobacteriales</taxon>
        <taxon>Flavobacteriaceae</taxon>
        <taxon>Flavobacterium</taxon>
    </lineage>
</organism>
<name>V6SQT7_9FLAO</name>
<dbReference type="InterPro" id="IPR014710">
    <property type="entry name" value="RmlC-like_jellyroll"/>
</dbReference>
<dbReference type="InterPro" id="IPR011051">
    <property type="entry name" value="RmlC_Cupin_sf"/>
</dbReference>
<keyword evidence="1" id="KW-0732">Signal</keyword>
<dbReference type="InterPro" id="IPR013096">
    <property type="entry name" value="Cupin_2"/>
</dbReference>
<feature type="domain" description="Cupin type-2" evidence="2">
    <location>
        <begin position="50"/>
        <end position="118"/>
    </location>
</feature>
<dbReference type="Gene3D" id="2.60.120.10">
    <property type="entry name" value="Jelly Rolls"/>
    <property type="match status" value="1"/>
</dbReference>
<dbReference type="OrthoDB" id="676420at2"/>
<evidence type="ECO:0000313" key="4">
    <source>
        <dbReference type="Proteomes" id="UP000018004"/>
    </source>
</evidence>
<feature type="signal peptide" evidence="1">
    <location>
        <begin position="1"/>
        <end position="25"/>
    </location>
</feature>
<sequence length="122" mass="13397">MKKSILMMLLVVTLVAFVNVQTVNAQDKSEPWPGVTKKVLVDNDKVNVSEVTFAPGAVADWHEHPQYTVYAVTNVKMKVEVKGKEDTVVEMKPGQAGYSPAVTHKTTNIGKKPFTAIVSEIK</sequence>
<proteinExistence type="predicted"/>
<reference evidence="3 4" key="1">
    <citation type="submission" date="2013-08" db="EMBL/GenBank/DDBJ databases">
        <title>Flavobacterium limnosediminis JC2902 genome sequencing.</title>
        <authorList>
            <person name="Lee K."/>
            <person name="Yi H."/>
            <person name="Park S."/>
            <person name="Chun J."/>
        </authorList>
    </citation>
    <scope>NUCLEOTIDE SEQUENCE [LARGE SCALE GENOMIC DNA]</scope>
    <source>
        <strain evidence="3 4">JC2902</strain>
    </source>
</reference>
<dbReference type="PATRIC" id="fig|1341181.4.peg.1085"/>
<gene>
    <name evidence="3" type="ORF">FLJC2902T_10950</name>
</gene>
<dbReference type="Pfam" id="PF07883">
    <property type="entry name" value="Cupin_2"/>
    <property type="match status" value="1"/>
</dbReference>
<protein>
    <recommendedName>
        <fullName evidence="2">Cupin type-2 domain-containing protein</fullName>
    </recommendedName>
</protein>
<feature type="chain" id="PRO_5004751159" description="Cupin type-2 domain-containing protein" evidence="1">
    <location>
        <begin position="26"/>
        <end position="122"/>
    </location>
</feature>